<sequence>MYFCYIINLQIEKFSLQNQNNQLGAIIGTIPICGSLQIIANSFYQDGVLMKQFTQNNFSQFVVGVYYLNNLLDENLIQPILMQGSFNTTNPNYAMIINKKTVNGQTNNIFFILKQNFILLRKHSNSQTVSKWNFTIFLLLIDTQLQNKYLEYHMYFKQPHVV</sequence>
<protein>
    <submittedName>
        <fullName evidence="1">Uncharacterized protein</fullName>
    </submittedName>
</protein>
<dbReference type="Proteomes" id="UP000689195">
    <property type="component" value="Unassembled WGS sequence"/>
</dbReference>
<comment type="caution">
    <text evidence="1">The sequence shown here is derived from an EMBL/GenBank/DDBJ whole genome shotgun (WGS) entry which is preliminary data.</text>
</comment>
<organism evidence="1 2">
    <name type="scientific">Paramecium pentaurelia</name>
    <dbReference type="NCBI Taxonomy" id="43138"/>
    <lineage>
        <taxon>Eukaryota</taxon>
        <taxon>Sar</taxon>
        <taxon>Alveolata</taxon>
        <taxon>Ciliophora</taxon>
        <taxon>Intramacronucleata</taxon>
        <taxon>Oligohymenophorea</taxon>
        <taxon>Peniculida</taxon>
        <taxon>Parameciidae</taxon>
        <taxon>Paramecium</taxon>
    </lineage>
</organism>
<reference evidence="1" key="1">
    <citation type="submission" date="2021-01" db="EMBL/GenBank/DDBJ databases">
        <authorList>
            <consortium name="Genoscope - CEA"/>
            <person name="William W."/>
        </authorList>
    </citation>
    <scope>NUCLEOTIDE SEQUENCE</scope>
</reference>
<dbReference type="EMBL" id="CAJJDO010000203">
    <property type="protein sequence ID" value="CAD8214274.1"/>
    <property type="molecule type" value="Genomic_DNA"/>
</dbReference>
<dbReference type="OrthoDB" id="10616166at2759"/>
<name>A0A8S1YRD1_9CILI</name>
<dbReference type="AlphaFoldDB" id="A0A8S1YRD1"/>
<evidence type="ECO:0000313" key="2">
    <source>
        <dbReference type="Proteomes" id="UP000689195"/>
    </source>
</evidence>
<accession>A0A8S1YRD1</accession>
<gene>
    <name evidence="1" type="ORF">PPENT_87.1.T2030002</name>
</gene>
<evidence type="ECO:0000313" key="1">
    <source>
        <dbReference type="EMBL" id="CAD8214274.1"/>
    </source>
</evidence>
<keyword evidence="2" id="KW-1185">Reference proteome</keyword>
<proteinExistence type="predicted"/>